<comment type="caution">
    <text evidence="1">The sequence shown here is derived from an EMBL/GenBank/DDBJ whole genome shotgun (WGS) entry which is preliminary data.</text>
</comment>
<protein>
    <submittedName>
        <fullName evidence="1">Uncharacterized protein</fullName>
    </submittedName>
</protein>
<dbReference type="RefSeq" id="WP_007366377.1">
    <property type="nucleotide sequence ID" value="NZ_GL872282.1"/>
</dbReference>
<dbReference type="OrthoDB" id="1079023at2"/>
<keyword evidence="2" id="KW-1185">Reference proteome</keyword>
<reference evidence="1 2" key="1">
    <citation type="submission" date="2011-01" db="EMBL/GenBank/DDBJ databases">
        <authorList>
            <person name="Muzny D."/>
            <person name="Qin X."/>
            <person name="Deng J."/>
            <person name="Jiang H."/>
            <person name="Liu Y."/>
            <person name="Qu J."/>
            <person name="Song X.-Z."/>
            <person name="Zhang L."/>
            <person name="Thornton R."/>
            <person name="Coyle M."/>
            <person name="Francisco L."/>
            <person name="Jackson L."/>
            <person name="Javaid M."/>
            <person name="Korchina V."/>
            <person name="Kovar C."/>
            <person name="Mata R."/>
            <person name="Mathew T."/>
            <person name="Ngo R."/>
            <person name="Nguyen L."/>
            <person name="Nguyen N."/>
            <person name="Okwuonu G."/>
            <person name="Ongeri F."/>
            <person name="Pham C."/>
            <person name="Simmons D."/>
            <person name="Wilczek-Boney K."/>
            <person name="Hale W."/>
            <person name="Jakkamsetti A."/>
            <person name="Pham P."/>
            <person name="Ruth R."/>
            <person name="San Lucas F."/>
            <person name="Warren J."/>
            <person name="Zhang J."/>
            <person name="Zhao Z."/>
            <person name="Zhou C."/>
            <person name="Zhu D."/>
            <person name="Lee S."/>
            <person name="Bess C."/>
            <person name="Blankenburg K."/>
            <person name="Forbes L."/>
            <person name="Fu Q."/>
            <person name="Gubbala S."/>
            <person name="Hirani K."/>
            <person name="Jayaseelan J.C."/>
            <person name="Lara F."/>
            <person name="Munidasa M."/>
            <person name="Palculict T."/>
            <person name="Patil S."/>
            <person name="Pu L.-L."/>
            <person name="Saada N."/>
            <person name="Tang L."/>
            <person name="Weissenberger G."/>
            <person name="Zhu Y."/>
            <person name="Hemphill L."/>
            <person name="Shang Y."/>
            <person name="Youmans B."/>
            <person name="Ayvaz T."/>
            <person name="Ross M."/>
            <person name="Santibanez J."/>
            <person name="Aqrawi P."/>
            <person name="Gross S."/>
            <person name="Joshi V."/>
            <person name="Fowler G."/>
            <person name="Nazareth L."/>
            <person name="Reid J."/>
            <person name="Worley K."/>
            <person name="Petrosino J."/>
            <person name="Highlander S."/>
            <person name="Gibbs R."/>
        </authorList>
    </citation>
    <scope>NUCLEOTIDE SEQUENCE [LARGE SCALE GENOMIC DNA]</scope>
    <source>
        <strain evidence="1 2">DSM 16608</strain>
    </source>
</reference>
<dbReference type="HOGENOM" id="CLU_141625_0_0_10"/>
<evidence type="ECO:0000313" key="1">
    <source>
        <dbReference type="EMBL" id="EGC19749.1"/>
    </source>
</evidence>
<organism evidence="1 2">
    <name type="scientific">Prevotella multiformis DSM 16608</name>
    <dbReference type="NCBI Taxonomy" id="888743"/>
    <lineage>
        <taxon>Bacteria</taxon>
        <taxon>Pseudomonadati</taxon>
        <taxon>Bacteroidota</taxon>
        <taxon>Bacteroidia</taxon>
        <taxon>Bacteroidales</taxon>
        <taxon>Prevotellaceae</taxon>
        <taxon>Prevotella</taxon>
    </lineage>
</organism>
<dbReference type="EMBL" id="AEWX01000024">
    <property type="protein sequence ID" value="EGC19749.1"/>
    <property type="molecule type" value="Genomic_DNA"/>
</dbReference>
<evidence type="ECO:0000313" key="2">
    <source>
        <dbReference type="Proteomes" id="UP000005697"/>
    </source>
</evidence>
<gene>
    <name evidence="1" type="ORF">HMPREF9141_1623</name>
</gene>
<proteinExistence type="predicted"/>
<sequence>MTETEQTQQQIERFLKKIAQKFTAGGCDMPMTDIHLRASQDSGDLMAFDDSDNEITRCVVSQWIDDKSDNFYPEAAVILRQELNRIKEVTENLSIMKPYSFLLEDDDKNNVAELYLVDDDMAILGGDLMQGLDEELDSFLEDILNQEK</sequence>
<dbReference type="Proteomes" id="UP000005697">
    <property type="component" value="Unassembled WGS sequence"/>
</dbReference>
<dbReference type="STRING" id="888743.HMPREF9141_1623"/>
<accession>F0F7Q6</accession>
<dbReference type="eggNOG" id="ENOG5032SMQ">
    <property type="taxonomic scope" value="Bacteria"/>
</dbReference>
<dbReference type="AlphaFoldDB" id="F0F7Q6"/>
<name>F0F7Q6_9BACT</name>